<dbReference type="InterPro" id="IPR025007">
    <property type="entry name" value="DUF3899"/>
</dbReference>
<reference evidence="4" key="1">
    <citation type="submission" date="2016-10" db="EMBL/GenBank/DDBJ databases">
        <authorList>
            <person name="Varghese N."/>
            <person name="Submissions S."/>
        </authorList>
    </citation>
    <scope>NUCLEOTIDE SEQUENCE [LARGE SCALE GENOMIC DNA]</scope>
    <source>
        <strain evidence="4">DSM 16108</strain>
    </source>
</reference>
<keyword evidence="4" id="KW-1185">Reference proteome</keyword>
<dbReference type="Proteomes" id="UP000199589">
    <property type="component" value="Unassembled WGS sequence"/>
</dbReference>
<keyword evidence="1" id="KW-0472">Membrane</keyword>
<name>A0A1I3W783_9LACT</name>
<dbReference type="AlphaFoldDB" id="A0A1I3W783"/>
<feature type="transmembrane region" description="Helical" evidence="1">
    <location>
        <begin position="97"/>
        <end position="121"/>
    </location>
</feature>
<evidence type="ECO:0000256" key="1">
    <source>
        <dbReference type="SAM" id="Phobius"/>
    </source>
</evidence>
<proteinExistence type="predicted"/>
<dbReference type="EMBL" id="FOSJ01000007">
    <property type="protein sequence ID" value="SFK03448.1"/>
    <property type="molecule type" value="Genomic_DNA"/>
</dbReference>
<gene>
    <name evidence="3" type="ORF">SAMN04488569_10076</name>
</gene>
<protein>
    <recommendedName>
        <fullName evidence="2">DUF3899 domain-containing protein</fullName>
    </recommendedName>
</protein>
<accession>A0A1I3W783</accession>
<evidence type="ECO:0000313" key="4">
    <source>
        <dbReference type="Proteomes" id="UP000199589"/>
    </source>
</evidence>
<dbReference type="RefSeq" id="WP_091896117.1">
    <property type="nucleotide sequence ID" value="NZ_FOSJ01000007.1"/>
</dbReference>
<keyword evidence="1" id="KW-0812">Transmembrane</keyword>
<evidence type="ECO:0000313" key="3">
    <source>
        <dbReference type="EMBL" id="SFK03448.1"/>
    </source>
</evidence>
<dbReference type="Pfam" id="PF13038">
    <property type="entry name" value="DUF3899"/>
    <property type="match status" value="1"/>
</dbReference>
<feature type="domain" description="DUF3899" evidence="2">
    <location>
        <begin position="36"/>
        <end position="114"/>
    </location>
</feature>
<feature type="transmembrane region" description="Helical" evidence="1">
    <location>
        <begin position="7"/>
        <end position="26"/>
    </location>
</feature>
<dbReference type="OrthoDB" id="2157555at2"/>
<evidence type="ECO:0000259" key="2">
    <source>
        <dbReference type="Pfam" id="PF13038"/>
    </source>
</evidence>
<sequence length="122" mass="14179">MQKKSNVLTISITSIILIFILEFILYKEISFFHTTNVFFYPAGICLIIGLFSLVIRSGAFDFFYYSFKKATRRLRKNNLEDESNLSVSYLSKTFGTYYLFFIKVGSILMTISLMALIGHYLF</sequence>
<feature type="transmembrane region" description="Helical" evidence="1">
    <location>
        <begin position="38"/>
        <end position="67"/>
    </location>
</feature>
<organism evidence="3 4">
    <name type="scientific">Marinilactibacillus piezotolerans</name>
    <dbReference type="NCBI Taxonomy" id="258723"/>
    <lineage>
        <taxon>Bacteria</taxon>
        <taxon>Bacillati</taxon>
        <taxon>Bacillota</taxon>
        <taxon>Bacilli</taxon>
        <taxon>Lactobacillales</taxon>
        <taxon>Carnobacteriaceae</taxon>
        <taxon>Marinilactibacillus</taxon>
    </lineage>
</organism>
<keyword evidence="1" id="KW-1133">Transmembrane helix</keyword>